<evidence type="ECO:0000313" key="7">
    <source>
        <dbReference type="Proteomes" id="UP001069145"/>
    </source>
</evidence>
<dbReference type="InterPro" id="IPR029052">
    <property type="entry name" value="Metallo-depent_PP-like"/>
</dbReference>
<dbReference type="Pfam" id="PF12850">
    <property type="entry name" value="Metallophos_2"/>
    <property type="match status" value="1"/>
</dbReference>
<comment type="similarity">
    <text evidence="1 2">Belongs to the metallophosphoesterase superfamily. YfcE family.</text>
</comment>
<evidence type="ECO:0000256" key="1">
    <source>
        <dbReference type="ARBA" id="ARBA00008950"/>
    </source>
</evidence>
<dbReference type="Gene3D" id="3.60.21.10">
    <property type="match status" value="1"/>
</dbReference>
<comment type="cofactor">
    <cofactor evidence="2">
        <name>a divalent metal cation</name>
        <dbReference type="ChEBI" id="CHEBI:60240"/>
    </cofactor>
</comment>
<dbReference type="GO" id="GO:0046872">
    <property type="term" value="F:metal ion binding"/>
    <property type="evidence" value="ECO:0007669"/>
    <property type="project" value="UniProtKB-KW"/>
</dbReference>
<evidence type="ECO:0000313" key="5">
    <source>
        <dbReference type="EMBL" id="QPS02312.1"/>
    </source>
</evidence>
<dbReference type="InterPro" id="IPR024654">
    <property type="entry name" value="Calcineurin-like_PHP_lpxH"/>
</dbReference>
<evidence type="ECO:0000256" key="2">
    <source>
        <dbReference type="RuleBase" id="RU362039"/>
    </source>
</evidence>
<dbReference type="GO" id="GO:0016787">
    <property type="term" value="F:hydrolase activity"/>
    <property type="evidence" value="ECO:0007669"/>
    <property type="project" value="UniProtKB-UniRule"/>
</dbReference>
<dbReference type="KEGG" id="aun:AWM73_05615"/>
<keyword evidence="7" id="KW-1185">Reference proteome</keyword>
<dbReference type="GeneID" id="35768464"/>
<dbReference type="EC" id="3.1.4.-" evidence="2"/>
<accession>A0A0X8FEU8</accession>
<dbReference type="SUPFAM" id="SSF56300">
    <property type="entry name" value="Metallo-dependent phosphatases"/>
    <property type="match status" value="1"/>
</dbReference>
<dbReference type="EMBL" id="JAOTML010000008">
    <property type="protein sequence ID" value="MCY3053781.1"/>
    <property type="molecule type" value="Genomic_DNA"/>
</dbReference>
<dbReference type="AlphaFoldDB" id="A0A0X8FEU8"/>
<dbReference type="OrthoDB" id="9800565at2"/>
<evidence type="ECO:0000313" key="4">
    <source>
        <dbReference type="EMBL" id="MCY3053781.1"/>
    </source>
</evidence>
<dbReference type="Proteomes" id="UP001069145">
    <property type="component" value="Unassembled WGS sequence"/>
</dbReference>
<dbReference type="CDD" id="cd00841">
    <property type="entry name" value="MPP_YfcE"/>
    <property type="match status" value="1"/>
</dbReference>
<dbReference type="InterPro" id="IPR041802">
    <property type="entry name" value="MPP_YfcE"/>
</dbReference>
<dbReference type="Proteomes" id="UP000594771">
    <property type="component" value="Chromosome"/>
</dbReference>
<sequence length="166" mass="18750">MKILLISDSHGDSQILSDLVARYQDQVDLMLHCGDSELDPSDSIWNVIEPVKGNCDFGSYQPERIIDTPEGRLIYTHGHLYGVKAGVEKYAECAKKQGCQIAVYGHTHIMDDQVLDGVHLINPGSVRFPRGNYLIPTYAILDWQADQEEVTFYQRNGEKVPEKFLP</sequence>
<protein>
    <recommendedName>
        <fullName evidence="2">Phosphoesterase</fullName>
        <ecNumber evidence="2">3.1.4.-</ecNumber>
    </recommendedName>
</protein>
<evidence type="ECO:0000259" key="3">
    <source>
        <dbReference type="Pfam" id="PF12850"/>
    </source>
</evidence>
<reference evidence="5 6" key="1">
    <citation type="submission" date="2020-12" db="EMBL/GenBank/DDBJ databases">
        <title>FDA dAtabase for Regulatory Grade micrObial Sequences (FDA-ARGOS): Supporting development and validation of Infectious Disease Dx tests.</title>
        <authorList>
            <person name="Sproer C."/>
            <person name="Gronow S."/>
            <person name="Severitt S."/>
            <person name="Schroder I."/>
            <person name="Tallon L."/>
            <person name="Sadzewicz L."/>
            <person name="Zhao X."/>
            <person name="Boylan J."/>
            <person name="Ott S."/>
            <person name="Bowen H."/>
            <person name="Vavikolanu K."/>
            <person name="Mehta A."/>
            <person name="Aluvathingal J."/>
            <person name="Nadendla S."/>
            <person name="Lowell S."/>
            <person name="Myers T."/>
            <person name="Yan Y."/>
            <person name="Sichtig H."/>
        </authorList>
    </citation>
    <scope>NUCLEOTIDE SEQUENCE [LARGE SCALE GENOMIC DNA]</scope>
    <source>
        <strain evidence="5 6">FDAARGOS_911</strain>
    </source>
</reference>
<dbReference type="RefSeq" id="WP_060778457.1">
    <property type="nucleotide sequence ID" value="NZ_CAJHLF010000005.1"/>
</dbReference>
<proteinExistence type="inferred from homology"/>
<keyword evidence="2" id="KW-0479">Metal-binding</keyword>
<dbReference type="NCBIfam" id="TIGR00040">
    <property type="entry name" value="yfcE"/>
    <property type="match status" value="1"/>
</dbReference>
<dbReference type="InterPro" id="IPR000979">
    <property type="entry name" value="Phosphodiesterase_MJ0936/Vps29"/>
</dbReference>
<name>A0A0X8FEU8_9LACT</name>
<organism evidence="5 6">
    <name type="scientific">Aerococcus urinae</name>
    <dbReference type="NCBI Taxonomy" id="1376"/>
    <lineage>
        <taxon>Bacteria</taxon>
        <taxon>Bacillati</taxon>
        <taxon>Bacillota</taxon>
        <taxon>Bacilli</taxon>
        <taxon>Lactobacillales</taxon>
        <taxon>Aerococcaceae</taxon>
        <taxon>Aerococcus</taxon>
    </lineage>
</organism>
<feature type="domain" description="Calcineurin-like phosphoesterase" evidence="3">
    <location>
        <begin position="1"/>
        <end position="145"/>
    </location>
</feature>
<gene>
    <name evidence="5" type="ORF">I6G68_04425</name>
    <name evidence="4" type="ORF">ODY43_07245</name>
</gene>
<dbReference type="EMBL" id="CP065662">
    <property type="protein sequence ID" value="QPS02312.1"/>
    <property type="molecule type" value="Genomic_DNA"/>
</dbReference>
<dbReference type="PANTHER" id="PTHR11124">
    <property type="entry name" value="VACUOLAR SORTING PROTEIN VPS29"/>
    <property type="match status" value="1"/>
</dbReference>
<reference evidence="4" key="2">
    <citation type="submission" date="2022-09" db="EMBL/GenBank/DDBJ databases">
        <title>Aerococcus urinae taxonomy study.</title>
        <authorList>
            <person name="Christensen J."/>
            <person name="Senneby E."/>
        </authorList>
    </citation>
    <scope>NUCLEOTIDE SEQUENCE</scope>
    <source>
        <strain evidence="4">NLD-066-U95</strain>
    </source>
</reference>
<evidence type="ECO:0000313" key="6">
    <source>
        <dbReference type="Proteomes" id="UP000594771"/>
    </source>
</evidence>